<dbReference type="EMBL" id="LAZR01050026">
    <property type="protein sequence ID" value="KKK88280.1"/>
    <property type="molecule type" value="Genomic_DNA"/>
</dbReference>
<reference evidence="1" key="1">
    <citation type="journal article" date="2015" name="Nature">
        <title>Complex archaea that bridge the gap between prokaryotes and eukaryotes.</title>
        <authorList>
            <person name="Spang A."/>
            <person name="Saw J.H."/>
            <person name="Jorgensen S.L."/>
            <person name="Zaremba-Niedzwiedzka K."/>
            <person name="Martijn J."/>
            <person name="Lind A.E."/>
            <person name="van Eijk R."/>
            <person name="Schleper C."/>
            <person name="Guy L."/>
            <person name="Ettema T.J."/>
        </authorList>
    </citation>
    <scope>NUCLEOTIDE SEQUENCE</scope>
</reference>
<name>A0A0F8ZQJ9_9ZZZZ</name>
<comment type="caution">
    <text evidence="1">The sequence shown here is derived from an EMBL/GenBank/DDBJ whole genome shotgun (WGS) entry which is preliminary data.</text>
</comment>
<gene>
    <name evidence="1" type="ORF">LCGC14_2744760</name>
</gene>
<protein>
    <submittedName>
        <fullName evidence="1">Uncharacterized protein</fullName>
    </submittedName>
</protein>
<sequence>MATCRVCNATLTDNPAEVTPPYGEDGAGKTFLESNVSKALGESLCTNHWMQALGGNDNTAIGTVVNLTGAEIKTAYEAEANAYTDAKNTKLSGIATAATKYPDTGEQAFLNA</sequence>
<dbReference type="AlphaFoldDB" id="A0A0F8ZQJ9"/>
<accession>A0A0F8ZQJ9</accession>
<evidence type="ECO:0000313" key="1">
    <source>
        <dbReference type="EMBL" id="KKK88280.1"/>
    </source>
</evidence>
<organism evidence="1">
    <name type="scientific">marine sediment metagenome</name>
    <dbReference type="NCBI Taxonomy" id="412755"/>
    <lineage>
        <taxon>unclassified sequences</taxon>
        <taxon>metagenomes</taxon>
        <taxon>ecological metagenomes</taxon>
    </lineage>
</organism>
<proteinExistence type="predicted"/>